<evidence type="ECO:0000313" key="2">
    <source>
        <dbReference type="Proteomes" id="UP000291793"/>
    </source>
</evidence>
<sequence length="202" mass="22941">MKTQLSRDRLEEKLLEHIKHGGDSEEETMIRMLLAVMSIEPFCRISAIEKANIDKGMYAVVDIPSRHPSDMPLYAAPPAPVAVPDEQHSERFDWSYENWANHLGGRHQNNDPACYYEFGSFMAVAEMLRQFGNVQRKVGWNAYRTAMLKAEPVTAAWIAEAKKLAELHGISFVIFRNGEQPVCADPTKFWFGFDPAAPEQEV</sequence>
<dbReference type="EMBL" id="SJOP01000019">
    <property type="protein sequence ID" value="TCC01245.1"/>
    <property type="molecule type" value="Genomic_DNA"/>
</dbReference>
<reference evidence="1 2" key="1">
    <citation type="submission" date="2019-02" db="EMBL/GenBank/DDBJ databases">
        <title>The draft genome of Kosakonia quasisacchari strain WCHKQ120001.</title>
        <authorList>
            <person name="Wang C."/>
            <person name="Feng Y."/>
            <person name="Zong Z."/>
        </authorList>
    </citation>
    <scope>NUCLEOTIDE SEQUENCE [LARGE SCALE GENOMIC DNA]</scope>
    <source>
        <strain evidence="1 2">WCHKQ120001</strain>
    </source>
</reference>
<dbReference type="AlphaFoldDB" id="A0A4R0GTJ5"/>
<dbReference type="RefSeq" id="WP_131412200.1">
    <property type="nucleotide sequence ID" value="NZ_SJOP01000019.1"/>
</dbReference>
<name>A0A4R0GTJ5_9ENTR</name>
<gene>
    <name evidence="1" type="ORF">E0L21_18955</name>
</gene>
<proteinExistence type="predicted"/>
<accession>A0A4R0GTJ5</accession>
<organism evidence="1 2">
    <name type="scientific">Kosakonia quasisacchari</name>
    <dbReference type="NCBI Taxonomy" id="2529380"/>
    <lineage>
        <taxon>Bacteria</taxon>
        <taxon>Pseudomonadati</taxon>
        <taxon>Pseudomonadota</taxon>
        <taxon>Gammaproteobacteria</taxon>
        <taxon>Enterobacterales</taxon>
        <taxon>Enterobacteriaceae</taxon>
        <taxon>Kosakonia</taxon>
    </lineage>
</organism>
<dbReference type="Proteomes" id="UP000291793">
    <property type="component" value="Unassembled WGS sequence"/>
</dbReference>
<comment type="caution">
    <text evidence="1">The sequence shown here is derived from an EMBL/GenBank/DDBJ whole genome shotgun (WGS) entry which is preliminary data.</text>
</comment>
<protein>
    <submittedName>
        <fullName evidence="1">Uncharacterized protein</fullName>
    </submittedName>
</protein>
<keyword evidence="2" id="KW-1185">Reference proteome</keyword>
<dbReference type="OrthoDB" id="6631806at2"/>
<evidence type="ECO:0000313" key="1">
    <source>
        <dbReference type="EMBL" id="TCC01245.1"/>
    </source>
</evidence>